<dbReference type="AlphaFoldDB" id="A0A200QLI2"/>
<organism evidence="3 4">
    <name type="scientific">Macleaya cordata</name>
    <name type="common">Five-seeded plume-poppy</name>
    <name type="synonym">Bocconia cordata</name>
    <dbReference type="NCBI Taxonomy" id="56857"/>
    <lineage>
        <taxon>Eukaryota</taxon>
        <taxon>Viridiplantae</taxon>
        <taxon>Streptophyta</taxon>
        <taxon>Embryophyta</taxon>
        <taxon>Tracheophyta</taxon>
        <taxon>Spermatophyta</taxon>
        <taxon>Magnoliopsida</taxon>
        <taxon>Ranunculales</taxon>
        <taxon>Papaveraceae</taxon>
        <taxon>Papaveroideae</taxon>
        <taxon>Macleaya</taxon>
    </lineage>
</organism>
<reference evidence="3 4" key="1">
    <citation type="journal article" date="2017" name="Mol. Plant">
        <title>The Genome of Medicinal Plant Macleaya cordata Provides New Insights into Benzylisoquinoline Alkaloids Metabolism.</title>
        <authorList>
            <person name="Liu X."/>
            <person name="Liu Y."/>
            <person name="Huang P."/>
            <person name="Ma Y."/>
            <person name="Qing Z."/>
            <person name="Tang Q."/>
            <person name="Cao H."/>
            <person name="Cheng P."/>
            <person name="Zheng Y."/>
            <person name="Yuan Z."/>
            <person name="Zhou Y."/>
            <person name="Liu J."/>
            <person name="Tang Z."/>
            <person name="Zhuo Y."/>
            <person name="Zhang Y."/>
            <person name="Yu L."/>
            <person name="Huang J."/>
            <person name="Yang P."/>
            <person name="Peng Q."/>
            <person name="Zhang J."/>
            <person name="Jiang W."/>
            <person name="Zhang Z."/>
            <person name="Lin K."/>
            <person name="Ro D.K."/>
            <person name="Chen X."/>
            <person name="Xiong X."/>
            <person name="Shang Y."/>
            <person name="Huang S."/>
            <person name="Zeng J."/>
        </authorList>
    </citation>
    <scope>NUCLEOTIDE SEQUENCE [LARGE SCALE GENOMIC DNA]</scope>
    <source>
        <strain evidence="4">cv. BLH2017</strain>
        <tissue evidence="3">Root</tissue>
    </source>
</reference>
<feature type="chain" id="PRO_5012374366" evidence="2">
    <location>
        <begin position="18"/>
        <end position="231"/>
    </location>
</feature>
<dbReference type="PANTHER" id="PTHR36048">
    <property type="entry name" value="RIBOSOME MATURATION FACTOR"/>
    <property type="match status" value="1"/>
</dbReference>
<dbReference type="OMA" id="SSFFEMG"/>
<keyword evidence="4" id="KW-1185">Reference proteome</keyword>
<dbReference type="InParanoid" id="A0A200QLI2"/>
<protein>
    <submittedName>
        <fullName evidence="3">Uncharacterized protein</fullName>
    </submittedName>
</protein>
<evidence type="ECO:0000313" key="4">
    <source>
        <dbReference type="Proteomes" id="UP000195402"/>
    </source>
</evidence>
<proteinExistence type="predicted"/>
<sequence length="231" mass="26590">MLLDSFIVLWVIVSLETGKLKMAVKPLTREQIALNEKKMNMTLDDIIKMSKKTTSNSRKPRDLNKNQKFPNSGAAQRNSSNVRRFMDSRASVRQGVLAQRRSNIQTNQFRLTTAIARKAAAAPVCNMPLNRNRMVNWSKPRVGTSPVQRKTTGGSFSEEQRQVKVVSKQWWPRTSNSLFANMKDLRIEVVSQQNNSQWNVRRDGQQRQQRRRVLLGNWAYKSIRSTFGVIV</sequence>
<evidence type="ECO:0000256" key="1">
    <source>
        <dbReference type="SAM" id="MobiDB-lite"/>
    </source>
</evidence>
<accession>A0A200QLI2</accession>
<comment type="caution">
    <text evidence="3">The sequence shown here is derived from an EMBL/GenBank/DDBJ whole genome shotgun (WGS) entry which is preliminary data.</text>
</comment>
<name>A0A200QLI2_MACCD</name>
<feature type="region of interest" description="Disordered" evidence="1">
    <location>
        <begin position="50"/>
        <end position="81"/>
    </location>
</feature>
<evidence type="ECO:0000313" key="3">
    <source>
        <dbReference type="EMBL" id="OVA11330.1"/>
    </source>
</evidence>
<feature type="signal peptide" evidence="2">
    <location>
        <begin position="1"/>
        <end position="17"/>
    </location>
</feature>
<dbReference type="PANTHER" id="PTHR36048:SF1">
    <property type="entry name" value="RIBOSOME MATURATION FACTOR"/>
    <property type="match status" value="1"/>
</dbReference>
<gene>
    <name evidence="3" type="ORF">BVC80_9007g40</name>
</gene>
<dbReference type="STRING" id="56857.A0A200QLI2"/>
<feature type="compositionally biased region" description="Polar residues" evidence="1">
    <location>
        <begin position="66"/>
        <end position="81"/>
    </location>
</feature>
<dbReference type="FunCoup" id="A0A200QLI2">
    <property type="interactions" value="435"/>
</dbReference>
<dbReference type="OrthoDB" id="1902342at2759"/>
<evidence type="ECO:0000256" key="2">
    <source>
        <dbReference type="SAM" id="SignalP"/>
    </source>
</evidence>
<keyword evidence="2" id="KW-0732">Signal</keyword>
<dbReference type="Proteomes" id="UP000195402">
    <property type="component" value="Unassembled WGS sequence"/>
</dbReference>
<dbReference type="EMBL" id="MVGT01001699">
    <property type="protein sequence ID" value="OVA11330.1"/>
    <property type="molecule type" value="Genomic_DNA"/>
</dbReference>